<dbReference type="KEGG" id="aot:AcetOri_orf03460"/>
<organism evidence="1 2">
    <name type="scientific">Acetobacter orientalis</name>
    <dbReference type="NCBI Taxonomy" id="146474"/>
    <lineage>
        <taxon>Bacteria</taxon>
        <taxon>Pseudomonadati</taxon>
        <taxon>Pseudomonadota</taxon>
        <taxon>Alphaproteobacteria</taxon>
        <taxon>Acetobacterales</taxon>
        <taxon>Acetobacteraceae</taxon>
        <taxon>Acetobacter</taxon>
    </lineage>
</organism>
<evidence type="ECO:0000313" key="2">
    <source>
        <dbReference type="Proteomes" id="UP000270034"/>
    </source>
</evidence>
<reference evidence="1 2" key="1">
    <citation type="submission" date="2018-02" db="EMBL/GenBank/DDBJ databases">
        <title>Acetobacter orientalis genome.</title>
        <authorList>
            <person name="Nakashima N."/>
            <person name="Tamura T."/>
        </authorList>
    </citation>
    <scope>NUCLEOTIDE SEQUENCE [LARGE SCALE GENOMIC DNA]</scope>
    <source>
        <strain evidence="1 2">FAN1</strain>
    </source>
</reference>
<dbReference type="Proteomes" id="UP000270034">
    <property type="component" value="Chromosome"/>
</dbReference>
<evidence type="ECO:0000313" key="1">
    <source>
        <dbReference type="EMBL" id="BBC80647.1"/>
    </source>
</evidence>
<dbReference type="EMBL" id="AP018515">
    <property type="protein sequence ID" value="BBC80647.1"/>
    <property type="molecule type" value="Genomic_DNA"/>
</dbReference>
<name>A0A2Z5ZKU3_9PROT</name>
<sequence>MGLLLLFCVVSCDVSMKLINRGVVMKIAFFCHDHATKLYFYKIEIF</sequence>
<dbReference type="AlphaFoldDB" id="A0A2Z5ZKU3"/>
<gene>
    <name evidence="1" type="ORF">AcetOrient_orf03460</name>
</gene>
<protein>
    <submittedName>
        <fullName evidence="1">Uncharacterized protein</fullName>
    </submittedName>
</protein>
<proteinExistence type="predicted"/>
<accession>A0A2Z5ZKU3</accession>